<evidence type="ECO:0000313" key="16">
    <source>
        <dbReference type="WBParaSite" id="PgB13_g065_t11"/>
    </source>
</evidence>
<feature type="domain" description="Fibronectin type-III" evidence="14">
    <location>
        <begin position="3434"/>
        <end position="3526"/>
    </location>
</feature>
<dbReference type="SMART" id="SM00220">
    <property type="entry name" value="S_TKc"/>
    <property type="match status" value="1"/>
</dbReference>
<evidence type="ECO:0000256" key="11">
    <source>
        <dbReference type="SAM" id="MobiDB-lite"/>
    </source>
</evidence>
<feature type="region of interest" description="Disordered" evidence="11">
    <location>
        <begin position="2732"/>
        <end position="2858"/>
    </location>
</feature>
<reference evidence="16 17" key="1">
    <citation type="submission" date="2022-11" db="UniProtKB">
        <authorList>
            <consortium name="WormBaseParasite"/>
        </authorList>
    </citation>
    <scope>IDENTIFICATION</scope>
</reference>
<feature type="domain" description="Ig-like" evidence="13">
    <location>
        <begin position="4109"/>
        <end position="4201"/>
    </location>
</feature>
<feature type="region of interest" description="Disordered" evidence="11">
    <location>
        <begin position="670"/>
        <end position="696"/>
    </location>
</feature>
<evidence type="ECO:0000259" key="13">
    <source>
        <dbReference type="PROSITE" id="PS50835"/>
    </source>
</evidence>
<dbReference type="GO" id="GO:0031672">
    <property type="term" value="C:A band"/>
    <property type="evidence" value="ECO:0007669"/>
    <property type="project" value="UniProtKB-ARBA"/>
</dbReference>
<keyword evidence="15" id="KW-1185">Reference proteome</keyword>
<feature type="compositionally biased region" description="Basic and acidic residues" evidence="11">
    <location>
        <begin position="2732"/>
        <end position="2751"/>
    </location>
</feature>
<protein>
    <submittedName>
        <fullName evidence="16 17">Titin</fullName>
    </submittedName>
</protein>
<feature type="domain" description="Ig-like" evidence="13">
    <location>
        <begin position="5182"/>
        <end position="5273"/>
    </location>
</feature>
<dbReference type="InterPro" id="IPR036179">
    <property type="entry name" value="Ig-like_dom_sf"/>
</dbReference>
<feature type="domain" description="Ig-like" evidence="13">
    <location>
        <begin position="3334"/>
        <end position="3429"/>
    </location>
</feature>
<feature type="region of interest" description="Disordered" evidence="11">
    <location>
        <begin position="1171"/>
        <end position="1193"/>
    </location>
</feature>
<dbReference type="GO" id="GO:0004672">
    <property type="term" value="F:protein kinase activity"/>
    <property type="evidence" value="ECO:0007669"/>
    <property type="project" value="InterPro"/>
</dbReference>
<dbReference type="FunFam" id="2.60.40.10:FF:000031">
    <property type="entry name" value="Myosin-binding protein C, slow type"/>
    <property type="match status" value="3"/>
</dbReference>
<feature type="domain" description="Fibronectin type-III" evidence="14">
    <location>
        <begin position="3042"/>
        <end position="3135"/>
    </location>
</feature>
<dbReference type="InterPro" id="IPR003961">
    <property type="entry name" value="FN3_dom"/>
</dbReference>
<feature type="domain" description="Fibronectin type-III" evidence="14">
    <location>
        <begin position="1903"/>
        <end position="1995"/>
    </location>
</feature>
<dbReference type="WBParaSite" id="PgB13_g065_t12">
    <property type="protein sequence ID" value="PgB13_g065_t12"/>
    <property type="gene ID" value="PgB13_g065"/>
</dbReference>
<dbReference type="InterPro" id="IPR011009">
    <property type="entry name" value="Kinase-like_dom_sf"/>
</dbReference>
<feature type="domain" description="Ig-like" evidence="13">
    <location>
        <begin position="1997"/>
        <end position="2086"/>
    </location>
</feature>
<feature type="domain" description="Ig-like" evidence="13">
    <location>
        <begin position="4541"/>
        <end position="4631"/>
    </location>
</feature>
<dbReference type="PROSITE" id="PS50853">
    <property type="entry name" value="FN3"/>
    <property type="match status" value="9"/>
</dbReference>
<dbReference type="FunFam" id="2.60.40.10:FF:000211">
    <property type="entry name" value="Obscurin-like protein 1"/>
    <property type="match status" value="1"/>
</dbReference>
<feature type="domain" description="Ig-like" evidence="13">
    <location>
        <begin position="5738"/>
        <end position="5832"/>
    </location>
</feature>
<dbReference type="InterPro" id="IPR050964">
    <property type="entry name" value="Striated_Muscle_Regulatory"/>
</dbReference>
<dbReference type="SMART" id="SM00408">
    <property type="entry name" value="IGc2"/>
    <property type="match status" value="26"/>
</dbReference>
<feature type="domain" description="Ig-like" evidence="13">
    <location>
        <begin position="5631"/>
        <end position="5720"/>
    </location>
</feature>
<feature type="domain" description="Fibronectin type-III" evidence="14">
    <location>
        <begin position="1701"/>
        <end position="1795"/>
    </location>
</feature>
<dbReference type="Pfam" id="PF07679">
    <property type="entry name" value="I-set"/>
    <property type="match status" value="29"/>
</dbReference>
<feature type="region of interest" description="Disordered" evidence="11">
    <location>
        <begin position="738"/>
        <end position="801"/>
    </location>
</feature>
<feature type="domain" description="Fibronectin type-III" evidence="14">
    <location>
        <begin position="2374"/>
        <end position="2468"/>
    </location>
</feature>
<evidence type="ECO:0000313" key="17">
    <source>
        <dbReference type="WBParaSite" id="PgB13_g065_t12"/>
    </source>
</evidence>
<keyword evidence="4" id="KW-0963">Cytoplasm</keyword>
<dbReference type="PANTHER" id="PTHR13817:SF151">
    <property type="entry name" value="TITIN"/>
    <property type="match status" value="1"/>
</dbReference>
<comment type="subcellular location">
    <subcellularLocation>
        <location evidence="2">Cytoplasm</location>
        <location evidence="2">Myofibril</location>
    </subcellularLocation>
</comment>
<comment type="cofactor">
    <cofactor evidence="1">
        <name>Mg(2+)</name>
        <dbReference type="ChEBI" id="CHEBI:18420"/>
    </cofactor>
</comment>
<proteinExistence type="inferred from homology"/>
<feature type="region of interest" description="Disordered" evidence="11">
    <location>
        <begin position="519"/>
        <end position="567"/>
    </location>
</feature>
<dbReference type="InterPro" id="IPR008271">
    <property type="entry name" value="Ser/Thr_kinase_AS"/>
</dbReference>
<name>A0A914ZQY1_PARUN</name>
<sequence length="6153" mass="682687">MCFVVNKALVKPSPEMVVKEKILSEGIAETFEEVVLQSEIQSSSMAADCEVTIAEMDSEGAAHKISRKSYEKAHIDVDVKHTEEKQDTCMTVALHQIETVFRSTRRASKEENVFAEAILSTSYCADSAIATVAHLFEKSKLLSKSVLSVPCGKRKLRTMKEDAIRAISDVDEKISATVVVEREFMAGSAEMLVAPNRIEACALRVAELRRRVPGILGEAELMYLPEEPQSEDSAFLNVEEVSISCTFTKQRTQKVGVGAVFNSEKAYEEIELVENLERRSHEFDALALLHSYASDYCAASILIGYEVTDVMCNIVGRCIEENSSVLLSVKPVFEISASITECVLPAKLTIPVQAKRGRSPTGVVVDLEIEAGEEIANTEALVDVTASSCEEVSLDVTEFTSDVLDVDVSMEAVMEEEDIEAVGPTFYTQLIDLAIQMPTAVAAVSRLIEEAKMRVLEADAEIKLALSTRAEMQQLHLKLAAAEREFIDKNTDLDAVFESRGELESTLWEINERNQTSVSETILRKTDKPSREADRKKDLKKKPVDEKKRSAEKIQQLEEERSSEQEEITEAVFHLEHVDEFIRTSRIIKDCLRHEISLVAKQASTHSVQKKQKRVAQGPKEELDVSEEVVEMLDEGIIAEASFDMQLHEKGAGTTEDIEDTVQAKIPLAPKEKEEQVTRVEEKKSKKKTKKTKLKEAAPKEIVDELDQELIEEASFSVQVQRRSVGGAEGFENTVQAKIALPTKEQEKQAVPDEEKEPKEVEKSKGERDILGVSRENVEDAYSYAQQSGESVEETEAVTENAGTLKSYEKLEGQMEGNKHEVVTTEAPEISAQEITQKKKKNIPRALFIPAEINSRFGDKSILFSETSITTQVTSREASAEIEAITSPRKPQSATISMKIDSAKRSISRGRTPSSATEFTFTQRTTSNRGDSESFEATVRKPKDRSGLPPLPREKVQGETIITREESAEDAEISCRRPSESEFVELLVRAPSEREMGLEIEAIAPLEIDFAESKAATEEVKLAVSLISPGQLLTAEVVSKMREHALSEIFCKSVRRKRLSKTLEKPKMPVSSTADKRSVEEGIPPTEASFPSEAPQQHPWKKSSANLIEESEVSAKYSRKESDEISCILIMLPAKEAAMCSTSEPVLRKRMKKRQSAGTEVLASETKEIGAEEAKKRSTVVGREEPRKKRAEEMLEETEIFPEFEGDLSAATTEFSLRESASEADSISVREVILKKLRKKRASVAEEELDVSEDDHKLKSKKNASAETSKEEEQLSKEKRKDTAKKISGTPEDSGIVVISLAEDDNKMTLKDAATPLVAADVEKEEEISEEGNLIEQDVKEQYEELECSAQFTVGAKTGEDIVVTDAEAAFAILLKTKDDETLADDISELTEYTISGSALSRRSSALSSDESCAVAQRQRRRREGFVSLPDKEFQGHRGDTARVECELFNEEDEVTWLINGNPISNDSRCAEESDGYMRTLVMTDLRPQDSGTVISIRVGDHFGETVLIVEETAAEIVEGLPQRLIGTVDDDVTLFVKLSHEAKNVNWFFKGQPIEGSDSMVMKTEKDVAFLTIKSVDFNRMGRYSVSADGTETSTMLEVRGKPVLDVDHLTELIEIESQQNLSFTIPFKANPEPKVECFFNGEPVPREQRIQVEIFNDEVIVSKRKVVRKDAGEYIVKVANEFGELSQNFTLVVKDTPETPERVRVTEVGPDFIAITWEAPSNDGGSEITGYVVEKKEAGRRTFHAVAQISASRTDHVIEGLESNTNYEIRLSAINKYGSGEYSGPIAVCTGTPFMRPVVVQAPAITCINSEGCTLQWIEVQEDGGSPIYGYDVFIRKDRGDWVKLNDEVVFVRRYNVTGLEAGPLYEFKVEAYNEAGLQSNSDVVSETLTLSATYGRPSKQLSLPRILITGPDSVSVEWNEPEFDEENVTSYTIRYRSEGSSVWSQTESEHSPHSIVGLKEGVAYIFKIAPVNAVGLGEFSEETQPIRVIVESEPEITKGIKNVSVPCKRGLRLECHAMGEPSPQYIWYKDGEEIIPADENVEIINEGYMSALVIEKTAFTDEGEYTCEVVNKLGSKKSNAKVTITEVRAHFEASFAEFTEIMEGQDITLRCELSDEDASVVWYRNGKKVTPNERIAISVDGTQRKLTIINAAPKDSGDYECATIDDRSKARGELLVKEEEPHIKEGPQDQTVNKFGERVILTCTATKPIKQVVRWYKNGVEVWPQRHKMAMTVIDNTAFLEIENFDVHDIGEYYVMLSEDERSAPAALELKVAPDIQLAENFEKEIVLNADEDLNVSFTFTAYPTPKVEFTHNGEHLDEQRTRMEIYDDSAFIRIRNMKRSDSGAVKITVLNENGKATKDIHVSVVDIPSEPRSLAATNISTDSALLEWLPPLENNGSPLTGYIIERKMAETGRWRNVATVKADKESFLMEELFPDEIYVFRVCAINEVGKGPPSVAVDVITKKEAEAVQEKVPQTLADAVLLDTPGKPLIALIEKNKVQISWESIISADSYDVERSSLTEPMWLTIANTDHITFIDRSIVENDDYIYRVVAKSDKRASCPSEPSEPISIKRPEAVEEEQLEGEKPDEKKTRKTGTEVKAVEEEAAGEEFMSGQREIAQAEETTPDFGAVVRPPMEQMQVKNGKMESEAVTGIEVLEGTIKKELEESKSEKKKKLEEKALKALEESTVEMPAVGQQEATFDGTKAFEDQTSISGVVNEVKPGELGKEIEAELGMMEEKPKKLSEEKPEKKKMKKKIKEELAKREEKADEDKAEETMKHEEKSQVQEVNSNALLASEGISTKGKSPKTVEAGAAEENLEEAPKDERRPKEKEEAVHAEEAKGKSEKKSERKAPKLKVTAEETNLKLTLHSKAELKVRIEGNFETCRWTKDKKPLPEQSTTTTETESTLFIDSVSESSSGTYICAAVNKTTKSSVEFDVKVVEKPEVEFDTKTLEAKVGETLKISASVTGLPQPKISWYKNGIPVGAADGVVLAHRSGVASITLKKCMIDDCGIYLISVENEVGKSESEVTVKVKGVPSAPLGPLSVTNISATSCSLSWQPPTSDGNSKLLGYCIEKRDIKRPAWAFHARTADTFAEIKGLVEMTKYHFRVTAENALGNGPPIETEQPVELMEPIGGPKSAPPKPIVKETTNNSITVQWTPVVDSGDILYNVEMRESKSKRAWALVNKQPIGETEVTAANLKAGSIYEFRVVAVSAVGSGPPSEPSDAIECTERKEVHKPVFTKTPEEVICTEQKKIKITTEFIGEPAPQVVWFKNSNEIFTRKRQWIETSKTASILTIGEVREDDEGEYKILLRNESGSAEHVFKVTVDRPPQITRPEKYADAQLYNQNEEVNLRLTFSGRPTPTAEWIDSRGGAISTRSSRYKVTTAENHSTLTIYGLKADDSGSYSLRVKNRAGEDRCDIPIQVTDRPVPPGRPVVQDQNVDSVRLLWATSMQDGGSAVRNYTVEMRKESEDVWSFAEITKQPFTTLFNLQAGQIYRFRVRADNAYGTSEPSEESESVFVPDMSRSVAEPQPEDKTSAEEVPCRIDYDHLATDIKPSEYRTIDVNRLPNDLEAKYIICEELGRGAYGTVYRAVEKATGKTWAAKMVQVRPGVKKEVVVHEINIMNQLHHEKLLALHEAFDLGSQMCLIEEIVSGGELLDRILEDDELMSEEEVRDYIRQILHGVQHMHKSNIVHLDLKPENILLRSKDSTEVKIIDFGLARKLDAKKTVKLLFGTPEFCAPEVVNFEPVGFGADMWAIGVITYLLLSGLSPFLGNSDEETLANVSAGDWDFDDPSWEEVSPVAKDFICRLLVKDRRRRLTPSEALSHPWISESQQEVGRSRVPLRQKRDFLLKKRWSDDLLPIGRLVKRGAIFRRLSMDGVFQRSVKFDTDYAPTISSRLEDIVANVGDLIATLSCEVDGSPTPKIKWFKDDRELRATSEKHIAKYAGGKVELEMRNLEKSDAGVYLMRATNELGSVECKAKVVVETKKKSKKEDGEPQETVGSPPNFHYKLVDQSVMLGNPAIFTVMSKTTPEPEVEWFRDSLPVDIDNPKYAFKQDKGRYEMEILCCEAADDAVWKVVGKNPFGRCESRCKLTVEIPKDIIAPDFVKSLEDVICQEKQMVKLEAKIAAKPAPEIIWYHGDKELYECARHRLFFDDRQQKYALTIVNAYSEDSGKYRCVAKNIAGSAESACSVLIEELEVPSVRHEVDENKAPHFRMPLANRDVPEGFELTLVCAVTGTPRPAVVWTKDGKSIMDDDCEIKCENGVCTLTLPTTTLKDAGVYTCSAENCHGSAKSSSIVQIEPFESSNVKPAFKEQLMDVAAIEGSEIVLECRVIGTPAPILTWYKDGLRLLLENRMLQYTDRKGVSRLNIMNVVPEDAGEYSCEAINPSGKDFTHCIVKIVGTDESRRSPTKSVTHRRSPSVTLVQEELRPPVITRPLNDATVFEGNRELLEAEVDGNPKPFVEWYLNGKLVVENRTLRTYFDGRIAFLKIYEAYEEHQGQYLCRASNKLGTVETRCTVIVQPQLGAEDRVPNMPKFVRKLENVKVKNVGDSVTLTCQVHGDPRPDVQWLFNGRAIHQDKSNRARAFDDNVCALEIFEVTPETAGTYTAVAHNIYGDAHSSAEVSLATRESIVSTTAAPHFVVEPNAEVTVERNCVLCIVCDISGQPEPQVKWLKNGKEITEPHATIKKDGISHQMIIANVTAEDEGVYKVIAENEEGVAEKNVNVRVTDKRKEVAAKPLKKKISSPSAPSEEPICTQIGANTLTLRWGEPADDGGASIDEYKIEQRRPDEREWTEVGVSPTTEYSVRNLQPNTEYLYRVAARNKVDCGAYSTMSSPVKTLAAGSKPLFKTSFEPVMFVDESEAFEIHSVYEGRPEPNVKWYHNGAEIVEANNVAVTFGEGGGDSALVVSNCKAGVHDGIYSCHIENEAGHAVEEIAVKISPKKKVVEAVEEVTVIKKEAAGAPEVLKHLVNESTLAGQQFVIACRVAANPKGRAAWFKDDERIVGCGRFEIQTQDAGIYRLVCHNANASDSGTYRCVVSNAIGIVQSSCEVSVLDRTLQSAPVFEEPLKDQTALSGANVVLKCRVVGNPEPQAIWMKDGERLSTSRRVKLSFAENGWCSLTVANCDSADTGLYLCSAHNSLGVECTQAMLTVVYPAGPDAHLVTAEEKEKQYRKPYFTRAPAPVVETLEGSVVRLVSRAVGEPAPNVVWKKDGKEISKTSRNYEIRLTGEGESVLTIECVVAKSAGIFTCVAQNSEGSESVETQLIVHTHLHKQPQGEAPSFTVDLLDKGVAIGHPVVLKCEVRGIPEPQLKWFFIDDSRKMTQLKTTAGSAWIECRRGEVSELKADTIVSTQQGTYQCVAVNEHGKAISQCYLLVGEPTDEPAGPPRFLRCLRDIWSPLGKDVTFEVEVGGCPLPELTWFHFDEKVVEDKIVQISYTSQTRCELKISNIGLRHLGTYSVEASNVHGVLRTTAALNVGQRQEDSVPPVFLQDFEERAITIEMPRRRTMEDTGLMLTKMGTAESQRHRLKVEDKRKGAAPKFVQGLHDLELREGDSAALAGKLAQKRHHRIHGRLFDAKGLKESIKLAEGIDEQAPETSKHSVEVTTLEEIRAAIASRNKRLCRPKFMVKPKAKKSIEEFKSLRLKTAISANPTPIVHWDKSGVILETGNKYSIYNDGDFYYLEVHHVSKFDEGFYNCTASNDEGIATCTSEVDVAPAAEGRRRSRKVPKVPTFIEVLPGRIKGVLGEALSVECSVSANPAPSIRWYRNGAVLIPQHDRYTMLYDGESSTLKFACLTVADAGKYTCVAENQLGETKTSMQLDVDLSAATTPIEGCPPVFRVEKIKHAVKATDGDQIVLLAEIVEGSEPITIMWLRNKVEIADSDGFKYARDGRNVSLTIADAFPEDAGDYVCLARNSFGAAECAMRVSITRCQEKSIYETSPVIAEAPKRITVDPGHEAVISATVRGFPEPAIAWSKDNESIVSGDKCQLSHSGEVTTLTIRDASREDAGKYVLKAVNCAGTATATISLEVVEITDSDSALPAFTMLPMSIQCAIGQKAVLKCAFRGSPHPSVSWFRGEQKLTPGRGGIQITSTSTTSELSILRLSEVHIGEYLCAVRNAYGEDLARARILLEGSSAALPQRRSIEH</sequence>
<feature type="compositionally biased region" description="Polar residues" evidence="11">
    <location>
        <begin position="909"/>
        <end position="929"/>
    </location>
</feature>
<feature type="domain" description="Ig-like" evidence="13">
    <location>
        <begin position="5842"/>
        <end position="5934"/>
    </location>
</feature>
<feature type="domain" description="Ig-like" evidence="13">
    <location>
        <begin position="4970"/>
        <end position="5059"/>
    </location>
</feature>
<evidence type="ECO:0000256" key="10">
    <source>
        <dbReference type="PROSITE-ProRule" id="PRU10141"/>
    </source>
</evidence>
<dbReference type="PROSITE" id="PS50835">
    <property type="entry name" value="IG_LIKE"/>
    <property type="match status" value="24"/>
</dbReference>
<evidence type="ECO:0000256" key="8">
    <source>
        <dbReference type="ARBA" id="ARBA00023157"/>
    </source>
</evidence>
<feature type="domain" description="Ig-like" evidence="13">
    <location>
        <begin position="3898"/>
        <end position="3988"/>
    </location>
</feature>
<dbReference type="PROSITE" id="PS00108">
    <property type="entry name" value="PROTEIN_KINASE_ST"/>
    <property type="match status" value="1"/>
</dbReference>
<dbReference type="Pfam" id="PF00069">
    <property type="entry name" value="Pkinase"/>
    <property type="match status" value="1"/>
</dbReference>
<feature type="region of interest" description="Disordered" evidence="11">
    <location>
        <begin position="874"/>
        <end position="953"/>
    </location>
</feature>
<evidence type="ECO:0000256" key="1">
    <source>
        <dbReference type="ARBA" id="ARBA00001946"/>
    </source>
</evidence>
<comment type="similarity">
    <text evidence="3">Belongs to the protein kinase superfamily. CAMK Ser/Thr protein kinase family.</text>
</comment>
<feature type="domain" description="Ig-like" evidence="13">
    <location>
        <begin position="4316"/>
        <end position="4400"/>
    </location>
</feature>
<dbReference type="Pfam" id="PF00041">
    <property type="entry name" value="fn3"/>
    <property type="match status" value="8"/>
</dbReference>
<keyword evidence="7 10" id="KW-0067">ATP-binding</keyword>
<keyword evidence="9" id="KW-0393">Immunoglobulin domain</keyword>
<feature type="domain" description="Ig-like" evidence="13">
    <location>
        <begin position="3241"/>
        <end position="3329"/>
    </location>
</feature>
<evidence type="ECO:0000259" key="12">
    <source>
        <dbReference type="PROSITE" id="PS50011"/>
    </source>
</evidence>
<evidence type="ECO:0000256" key="5">
    <source>
        <dbReference type="ARBA" id="ARBA00022737"/>
    </source>
</evidence>
<dbReference type="GO" id="GO:0040017">
    <property type="term" value="P:positive regulation of locomotion"/>
    <property type="evidence" value="ECO:0007669"/>
    <property type="project" value="UniProtKB-ARBA"/>
</dbReference>
<evidence type="ECO:0000313" key="15">
    <source>
        <dbReference type="Proteomes" id="UP000887569"/>
    </source>
</evidence>
<feature type="compositionally biased region" description="Basic and acidic residues" evidence="11">
    <location>
        <begin position="2585"/>
        <end position="2599"/>
    </location>
</feature>
<accession>A0A914ZQY1</accession>
<dbReference type="Gene3D" id="3.30.200.20">
    <property type="entry name" value="Phosphorylase Kinase, domain 1"/>
    <property type="match status" value="1"/>
</dbReference>
<dbReference type="InterPro" id="IPR017441">
    <property type="entry name" value="Protein_kinase_ATP_BS"/>
</dbReference>
<dbReference type="GO" id="GO:0060298">
    <property type="term" value="P:positive regulation of sarcomere organization"/>
    <property type="evidence" value="ECO:0007669"/>
    <property type="project" value="UniProtKB-ARBA"/>
</dbReference>
<dbReference type="Gene3D" id="1.10.510.10">
    <property type="entry name" value="Transferase(Phosphotransferase) domain 1"/>
    <property type="match status" value="1"/>
</dbReference>
<dbReference type="Gene3D" id="2.60.40.10">
    <property type="entry name" value="Immunoglobulins"/>
    <property type="match status" value="39"/>
</dbReference>
<dbReference type="InterPro" id="IPR000719">
    <property type="entry name" value="Prot_kinase_dom"/>
</dbReference>
<dbReference type="FunFam" id="2.60.40.10:FF:000425">
    <property type="entry name" value="Myosin light chain kinase"/>
    <property type="match status" value="1"/>
</dbReference>
<dbReference type="InterPro" id="IPR013098">
    <property type="entry name" value="Ig_I-set"/>
</dbReference>
<feature type="domain" description="Fibronectin type-III" evidence="14">
    <location>
        <begin position="4756"/>
        <end position="4849"/>
    </location>
</feature>
<dbReference type="FunFam" id="2.60.40.10:FF:000080">
    <property type="entry name" value="Myosin light chain kinase, smooth muscle"/>
    <property type="match status" value="3"/>
</dbReference>
<evidence type="ECO:0000256" key="9">
    <source>
        <dbReference type="ARBA" id="ARBA00023319"/>
    </source>
</evidence>
<feature type="domain" description="Ig-like" evidence="13">
    <location>
        <begin position="4853"/>
        <end position="4947"/>
    </location>
</feature>
<feature type="domain" description="Ig-like" evidence="13">
    <location>
        <begin position="5287"/>
        <end position="5377"/>
    </location>
</feature>
<feature type="domain" description="Ig-like" evidence="13">
    <location>
        <begin position="2096"/>
        <end position="2180"/>
    </location>
</feature>
<keyword evidence="6 10" id="KW-0547">Nucleotide-binding</keyword>
<evidence type="ECO:0000256" key="7">
    <source>
        <dbReference type="ARBA" id="ARBA00022840"/>
    </source>
</evidence>
<feature type="domain" description="Ig-like" evidence="13">
    <location>
        <begin position="5948"/>
        <end position="6034"/>
    </location>
</feature>
<feature type="domain" description="Fibronectin type-III" evidence="14">
    <location>
        <begin position="2488"/>
        <end position="2576"/>
    </location>
</feature>
<dbReference type="InterPro" id="IPR013783">
    <property type="entry name" value="Ig-like_fold"/>
</dbReference>
<feature type="domain" description="Ig-like" evidence="13">
    <location>
        <begin position="4437"/>
        <end position="4526"/>
    </location>
</feature>
<dbReference type="FunFam" id="2.60.40.10:FF:001847">
    <property type="entry name" value="Titin homolog"/>
    <property type="match status" value="1"/>
</dbReference>
<evidence type="ECO:0000256" key="2">
    <source>
        <dbReference type="ARBA" id="ARBA00004657"/>
    </source>
</evidence>
<feature type="domain" description="Ig-like" evidence="13">
    <location>
        <begin position="4218"/>
        <end position="4305"/>
    </location>
</feature>
<feature type="compositionally biased region" description="Basic and acidic residues" evidence="11">
    <location>
        <begin position="1268"/>
        <end position="1285"/>
    </location>
</feature>
<evidence type="ECO:0000259" key="14">
    <source>
        <dbReference type="PROSITE" id="PS50853"/>
    </source>
</evidence>
<dbReference type="FunFam" id="2.60.40.10:FF:001223">
    <property type="entry name" value="Sidekick cell adhesion molecule 1"/>
    <property type="match status" value="1"/>
</dbReference>
<dbReference type="SMART" id="SM00060">
    <property type="entry name" value="FN3"/>
    <property type="match status" value="9"/>
</dbReference>
<dbReference type="FunFam" id="2.60.40.10:FF:001948">
    <property type="entry name" value="Titin homolog"/>
    <property type="match status" value="1"/>
</dbReference>
<dbReference type="GO" id="GO:0019899">
    <property type="term" value="F:enzyme binding"/>
    <property type="evidence" value="ECO:0007669"/>
    <property type="project" value="UniProtKB-ARBA"/>
</dbReference>
<feature type="region of interest" description="Disordered" evidence="11">
    <location>
        <begin position="1244"/>
        <end position="1288"/>
    </location>
</feature>
<dbReference type="InterPro" id="IPR003598">
    <property type="entry name" value="Ig_sub2"/>
</dbReference>
<feature type="domain" description="Ig-like" evidence="13">
    <location>
        <begin position="2855"/>
        <end position="2937"/>
    </location>
</feature>
<feature type="compositionally biased region" description="Basic and acidic residues" evidence="11">
    <location>
        <begin position="938"/>
        <end position="953"/>
    </location>
</feature>
<dbReference type="WBParaSite" id="PgB13_g065_t11">
    <property type="protein sequence ID" value="PgB13_g065_t11"/>
    <property type="gene ID" value="PgB13_g065"/>
</dbReference>
<dbReference type="GO" id="GO:0045989">
    <property type="term" value="P:positive regulation of striated muscle contraction"/>
    <property type="evidence" value="ECO:0007669"/>
    <property type="project" value="UniProtKB-ARBA"/>
</dbReference>
<feature type="domain" description="Fibronectin type-III" evidence="14">
    <location>
        <begin position="1801"/>
        <end position="1895"/>
    </location>
</feature>
<feature type="compositionally biased region" description="Basic and acidic residues" evidence="11">
    <location>
        <begin position="2759"/>
        <end position="2786"/>
    </location>
</feature>
<feature type="region of interest" description="Disordered" evidence="11">
    <location>
        <begin position="2559"/>
        <end position="2599"/>
    </location>
</feature>
<feature type="compositionally biased region" description="Polar residues" evidence="11">
    <location>
        <begin position="2787"/>
        <end position="2805"/>
    </location>
</feature>
<dbReference type="SUPFAM" id="SSF56112">
    <property type="entry name" value="Protein kinase-like (PK-like)"/>
    <property type="match status" value="1"/>
</dbReference>
<dbReference type="FunFam" id="2.60.40.10:FF:000032">
    <property type="entry name" value="palladin isoform X1"/>
    <property type="match status" value="5"/>
</dbReference>
<keyword evidence="5" id="KW-0677">Repeat</keyword>
<feature type="compositionally biased region" description="Basic and acidic residues" evidence="11">
    <location>
        <begin position="744"/>
        <end position="770"/>
    </location>
</feature>
<feature type="region of interest" description="Disordered" evidence="11">
    <location>
        <begin position="1062"/>
        <end position="1106"/>
    </location>
</feature>
<evidence type="ECO:0000256" key="6">
    <source>
        <dbReference type="ARBA" id="ARBA00022741"/>
    </source>
</evidence>
<feature type="region of interest" description="Disordered" evidence="11">
    <location>
        <begin position="816"/>
        <end position="837"/>
    </location>
</feature>
<dbReference type="InterPro" id="IPR003599">
    <property type="entry name" value="Ig_sub"/>
</dbReference>
<organism evidence="15 17">
    <name type="scientific">Parascaris univalens</name>
    <name type="common">Nematode worm</name>
    <dbReference type="NCBI Taxonomy" id="6257"/>
    <lineage>
        <taxon>Eukaryota</taxon>
        <taxon>Metazoa</taxon>
        <taxon>Ecdysozoa</taxon>
        <taxon>Nematoda</taxon>
        <taxon>Chromadorea</taxon>
        <taxon>Rhabditida</taxon>
        <taxon>Spirurina</taxon>
        <taxon>Ascaridomorpha</taxon>
        <taxon>Ascaridoidea</taxon>
        <taxon>Ascarididae</taxon>
        <taxon>Parascaris</taxon>
    </lineage>
</organism>
<feature type="compositionally biased region" description="Basic and acidic residues" evidence="11">
    <location>
        <begin position="670"/>
        <end position="684"/>
    </location>
</feature>
<feature type="domain" description="Protein kinase" evidence="12">
    <location>
        <begin position="3579"/>
        <end position="3834"/>
    </location>
</feature>
<dbReference type="GO" id="GO:0005524">
    <property type="term" value="F:ATP binding"/>
    <property type="evidence" value="ECO:0007669"/>
    <property type="project" value="UniProtKB-UniRule"/>
</dbReference>
<feature type="domain" description="Fibronectin type-III" evidence="14">
    <location>
        <begin position="3142"/>
        <end position="3236"/>
    </location>
</feature>
<dbReference type="InterPro" id="IPR036116">
    <property type="entry name" value="FN3_sf"/>
</dbReference>
<dbReference type="SUPFAM" id="SSF49265">
    <property type="entry name" value="Fibronectin type III"/>
    <property type="match status" value="6"/>
</dbReference>
<feature type="domain" description="Ig-like" evidence="13">
    <location>
        <begin position="2946"/>
        <end position="3034"/>
    </location>
</feature>
<feature type="compositionally biased region" description="Basic and acidic residues" evidence="11">
    <location>
        <begin position="522"/>
        <end position="564"/>
    </location>
</feature>
<feature type="compositionally biased region" description="Basic and acidic residues" evidence="11">
    <location>
        <begin position="2822"/>
        <end position="2858"/>
    </location>
</feature>
<dbReference type="CDD" id="cd00096">
    <property type="entry name" value="Ig"/>
    <property type="match status" value="5"/>
</dbReference>
<dbReference type="Proteomes" id="UP000887569">
    <property type="component" value="Unplaced"/>
</dbReference>
<dbReference type="PROSITE" id="PS00107">
    <property type="entry name" value="PROTEIN_KINASE_ATP"/>
    <property type="match status" value="1"/>
</dbReference>
<evidence type="ECO:0000256" key="4">
    <source>
        <dbReference type="ARBA" id="ARBA00022490"/>
    </source>
</evidence>
<dbReference type="FunFam" id="2.60.40.10:FF:000107">
    <property type="entry name" value="Myosin, light chain kinase a"/>
    <property type="match status" value="6"/>
</dbReference>
<dbReference type="FunFam" id="1.10.510.10:FF:000571">
    <property type="entry name" value="Maternal embryonic leucine zipper kinase"/>
    <property type="match status" value="1"/>
</dbReference>
<feature type="region of interest" description="Disordered" evidence="11">
    <location>
        <begin position="3511"/>
        <end position="3543"/>
    </location>
</feature>
<feature type="domain" description="Ig-like" evidence="13">
    <location>
        <begin position="6048"/>
        <end position="6132"/>
    </location>
</feature>
<keyword evidence="8" id="KW-1015">Disulfide bond</keyword>
<dbReference type="InterPro" id="IPR007110">
    <property type="entry name" value="Ig-like_dom"/>
</dbReference>
<feature type="domain" description="Ig-like" evidence="13">
    <location>
        <begin position="4645"/>
        <end position="4733"/>
    </location>
</feature>
<feature type="binding site" evidence="10">
    <location>
        <position position="3608"/>
    </location>
    <ligand>
        <name>ATP</name>
        <dbReference type="ChEBI" id="CHEBI:30616"/>
    </ligand>
</feature>
<dbReference type="SMART" id="SM00409">
    <property type="entry name" value="IG"/>
    <property type="match status" value="30"/>
</dbReference>
<evidence type="ECO:0000256" key="3">
    <source>
        <dbReference type="ARBA" id="ARBA00006692"/>
    </source>
</evidence>
<dbReference type="CDD" id="cd00063">
    <property type="entry name" value="FN3"/>
    <property type="match status" value="9"/>
</dbReference>
<dbReference type="PANTHER" id="PTHR13817">
    <property type="entry name" value="TITIN"/>
    <property type="match status" value="1"/>
</dbReference>
<feature type="domain" description="Ig-like" evidence="13">
    <location>
        <begin position="5069"/>
        <end position="5158"/>
    </location>
</feature>
<dbReference type="SUPFAM" id="SSF48726">
    <property type="entry name" value="Immunoglobulin"/>
    <property type="match status" value="30"/>
</dbReference>
<dbReference type="PROSITE" id="PS50011">
    <property type="entry name" value="PROTEIN_KINASE_DOM"/>
    <property type="match status" value="1"/>
</dbReference>
<feature type="domain" description="Ig-like" evidence="13">
    <location>
        <begin position="2184"/>
        <end position="2276"/>
    </location>
</feature>